<keyword evidence="2" id="KW-0614">Plasmid</keyword>
<feature type="compositionally biased region" description="Polar residues" evidence="1">
    <location>
        <begin position="165"/>
        <end position="187"/>
    </location>
</feature>
<reference evidence="2 3" key="1">
    <citation type="submission" date="2024-04" db="EMBL/GenBank/DDBJ databases">
        <title>Marinobacter sp. SBY-1.</title>
        <authorList>
            <person name="Pan C."/>
        </authorList>
    </citation>
    <scope>NUCLEOTIDE SEQUENCE [LARGE SCALE GENOMIC DNA]</scope>
    <source>
        <strain evidence="2 3">SBY-1</strain>
        <plasmid evidence="2 3">unnamed2</plasmid>
    </source>
</reference>
<keyword evidence="3" id="KW-1185">Reference proteome</keyword>
<feature type="compositionally biased region" description="Basic and acidic residues" evidence="1">
    <location>
        <begin position="155"/>
        <end position="164"/>
    </location>
</feature>
<evidence type="ECO:0000313" key="2">
    <source>
        <dbReference type="EMBL" id="XAF56127.1"/>
    </source>
</evidence>
<accession>A0ABZ3E8W9</accession>
<dbReference type="InterPro" id="IPR014118">
    <property type="entry name" value="T4SS_TraV"/>
</dbReference>
<dbReference type="RefSeq" id="WP_342632675.1">
    <property type="nucleotide sequence ID" value="NZ_CP152382.1"/>
</dbReference>
<organism evidence="2 3">
    <name type="scientific">Marinobacter alkaliphilus</name>
    <dbReference type="NCBI Taxonomy" id="254719"/>
    <lineage>
        <taxon>Bacteria</taxon>
        <taxon>Pseudomonadati</taxon>
        <taxon>Pseudomonadota</taxon>
        <taxon>Gammaproteobacteria</taxon>
        <taxon>Pseudomonadales</taxon>
        <taxon>Marinobacteraceae</taxon>
        <taxon>Marinobacter</taxon>
    </lineage>
</organism>
<proteinExistence type="predicted"/>
<gene>
    <name evidence="2" type="primary">traV</name>
    <name evidence="2" type="ORF">AAGT77_20450</name>
</gene>
<name>A0ABZ3E8W9_9GAMM</name>
<evidence type="ECO:0000256" key="1">
    <source>
        <dbReference type="SAM" id="MobiDB-lite"/>
    </source>
</evidence>
<dbReference type="Proteomes" id="UP001445268">
    <property type="component" value="Plasmid unnamed2"/>
</dbReference>
<feature type="region of interest" description="Disordered" evidence="1">
    <location>
        <begin position="54"/>
        <end position="74"/>
    </location>
</feature>
<feature type="region of interest" description="Disordered" evidence="1">
    <location>
        <begin position="155"/>
        <end position="187"/>
    </location>
</feature>
<protein>
    <submittedName>
        <fullName evidence="2">Type IV conjugative transfer system lipoprotein TraV</fullName>
    </submittedName>
</protein>
<keyword evidence="2" id="KW-0449">Lipoprotein</keyword>
<evidence type="ECO:0000313" key="3">
    <source>
        <dbReference type="Proteomes" id="UP001445268"/>
    </source>
</evidence>
<dbReference type="EMBL" id="CP152382">
    <property type="protein sequence ID" value="XAF56127.1"/>
    <property type="molecule type" value="Genomic_DNA"/>
</dbReference>
<dbReference type="Pfam" id="PF09676">
    <property type="entry name" value="TraV"/>
    <property type="match status" value="1"/>
</dbReference>
<geneLocation type="plasmid" evidence="2 3">
    <name>unnamed2</name>
</geneLocation>
<sequence>MCAIMTGCATTIGSPEFSCKGYSEAGYSCKSAREVFELTNDTAGPVTDLDYREETARNTTPQPRSARQIAPGHPKYGQPGHQNVNAGSNQTVAQEVVIRPNNVRVQVPNVLTGPTPIRTQAKVMRVWVNSYEDNAGALHSPQLVYNEIVERKWQFGNQAKDRSSETPVVRSSRTARSAGSQSTPVGE</sequence>
<dbReference type="NCBIfam" id="TIGR02747">
    <property type="entry name" value="TraV"/>
    <property type="match status" value="1"/>
</dbReference>